<protein>
    <submittedName>
        <fullName evidence="2">Capsule assembly protein Wzi</fullName>
    </submittedName>
</protein>
<evidence type="ECO:0000313" key="2">
    <source>
        <dbReference type="EMBL" id="SHE77226.1"/>
    </source>
</evidence>
<dbReference type="OrthoDB" id="596512at2"/>
<feature type="chain" id="PRO_5009908058" evidence="1">
    <location>
        <begin position="22"/>
        <end position="486"/>
    </location>
</feature>
<organism evidence="2 3">
    <name type="scientific">Bacteroides luti</name>
    <dbReference type="NCBI Taxonomy" id="1297750"/>
    <lineage>
        <taxon>Bacteria</taxon>
        <taxon>Pseudomonadati</taxon>
        <taxon>Bacteroidota</taxon>
        <taxon>Bacteroidia</taxon>
        <taxon>Bacteroidales</taxon>
        <taxon>Bacteroidaceae</taxon>
        <taxon>Bacteroides</taxon>
    </lineage>
</organism>
<dbReference type="STRING" id="1297750.SAMN05444405_10311"/>
<evidence type="ECO:0000313" key="3">
    <source>
        <dbReference type="Proteomes" id="UP000184509"/>
    </source>
</evidence>
<reference evidence="2 3" key="1">
    <citation type="submission" date="2016-11" db="EMBL/GenBank/DDBJ databases">
        <authorList>
            <person name="Jaros S."/>
            <person name="Januszkiewicz K."/>
            <person name="Wedrychowicz H."/>
        </authorList>
    </citation>
    <scope>NUCLEOTIDE SEQUENCE [LARGE SCALE GENOMIC DNA]</scope>
    <source>
        <strain evidence="2 3">DSM 26991</strain>
    </source>
</reference>
<accession>A0A1M4W7M8</accession>
<name>A0A1M4W7M8_9BACE</name>
<keyword evidence="3" id="KW-1185">Reference proteome</keyword>
<dbReference type="Proteomes" id="UP000184509">
    <property type="component" value="Unassembled WGS sequence"/>
</dbReference>
<dbReference type="InterPro" id="IPR038636">
    <property type="entry name" value="Wzi_sf"/>
</dbReference>
<dbReference type="AlphaFoldDB" id="A0A1M4W7M8"/>
<sequence length="486" mass="54601">MNKKCLAILFTVLLFSFSVKGQIDKDLTYTIESGVTAASGEHSPLWINANKQGLSSISKENGYLSAGIFRPLEDNKKVAYGYGLELAGAYNFTSSFIVQQAYVDFKYNKIRASIGSKERYGEFTNSELSSGGLTVAGNARPVPQVRVELPDYLAIPGTGEWLSFRGHVAYGRFTDDNWQKDFTTPTGKRTTDVLYHSKAIYVKVGKEHLSPWKFEFGLQMEAEFGGTQYSNGKTFKMPSKLKDYFKALVPMSGGEDTPVSDQANIEGNQLGSWHFSLNYKLKEWNLRAYYEHYFEDHSMLVMEYPWKDRMLGFEITPPKNPVVSGVVYEYIGSKDQSGPVYWDHNNVINEQISARDNYYNHSFYTGWQHWGQAIGNPLFTSPIYNSDGRIAFTNNRIIAHHLGISGKPTDEFQYRVLLSHSDNWGTYGAPFKEVKQNTSALVELTYAPAKMKGWSFTASGATDRGSLLGDNTGGMITIRKTGLLTK</sequence>
<keyword evidence="1" id="KW-0732">Signal</keyword>
<dbReference type="Gene3D" id="2.40.160.130">
    <property type="entry name" value="Capsule assembly protein Wzi"/>
    <property type="match status" value="1"/>
</dbReference>
<gene>
    <name evidence="2" type="ORF">SAMN05444405_10311</name>
</gene>
<proteinExistence type="predicted"/>
<feature type="signal peptide" evidence="1">
    <location>
        <begin position="1"/>
        <end position="21"/>
    </location>
</feature>
<evidence type="ECO:0000256" key="1">
    <source>
        <dbReference type="SAM" id="SignalP"/>
    </source>
</evidence>
<dbReference type="RefSeq" id="WP_073399233.1">
    <property type="nucleotide sequence ID" value="NZ_FQTV01000003.1"/>
</dbReference>
<dbReference type="EMBL" id="FQTV01000003">
    <property type="protein sequence ID" value="SHE77226.1"/>
    <property type="molecule type" value="Genomic_DNA"/>
</dbReference>